<dbReference type="AlphaFoldDB" id="A0A9D3XJX2"/>
<keyword evidence="2" id="KW-1185">Reference proteome</keyword>
<sequence>MTGVSPTASQISVLCCQPCSLWVQGRMTVQLETKARLEIHRERQLWSALLQSPELKQPGGGREDRLGNAATSWLLCQAHWGKGQGERRKTVNGGSLLGKHLPA</sequence>
<gene>
    <name evidence="1" type="ORF">KIL84_009231</name>
</gene>
<evidence type="ECO:0000313" key="2">
    <source>
        <dbReference type="Proteomes" id="UP000827986"/>
    </source>
</evidence>
<organism evidence="1 2">
    <name type="scientific">Mauremys mutica</name>
    <name type="common">yellowpond turtle</name>
    <dbReference type="NCBI Taxonomy" id="74926"/>
    <lineage>
        <taxon>Eukaryota</taxon>
        <taxon>Metazoa</taxon>
        <taxon>Chordata</taxon>
        <taxon>Craniata</taxon>
        <taxon>Vertebrata</taxon>
        <taxon>Euteleostomi</taxon>
        <taxon>Archelosauria</taxon>
        <taxon>Testudinata</taxon>
        <taxon>Testudines</taxon>
        <taxon>Cryptodira</taxon>
        <taxon>Durocryptodira</taxon>
        <taxon>Testudinoidea</taxon>
        <taxon>Geoemydidae</taxon>
        <taxon>Geoemydinae</taxon>
        <taxon>Mauremys</taxon>
    </lineage>
</organism>
<evidence type="ECO:0000313" key="1">
    <source>
        <dbReference type="EMBL" id="KAH1180395.1"/>
    </source>
</evidence>
<accession>A0A9D3XJX2</accession>
<reference evidence="1" key="1">
    <citation type="submission" date="2021-09" db="EMBL/GenBank/DDBJ databases">
        <title>The genome of Mauremys mutica provides insights into the evolution of semi-aquatic lifestyle.</title>
        <authorList>
            <person name="Gong S."/>
            <person name="Gao Y."/>
        </authorList>
    </citation>
    <scope>NUCLEOTIDE SEQUENCE</scope>
    <source>
        <strain evidence="1">MM-2020</strain>
        <tissue evidence="1">Muscle</tissue>
    </source>
</reference>
<protein>
    <submittedName>
        <fullName evidence="1">Uncharacterized protein</fullName>
    </submittedName>
</protein>
<name>A0A9D3XJX2_9SAUR</name>
<comment type="caution">
    <text evidence="1">The sequence shown here is derived from an EMBL/GenBank/DDBJ whole genome shotgun (WGS) entry which is preliminary data.</text>
</comment>
<dbReference type="Proteomes" id="UP000827986">
    <property type="component" value="Unassembled WGS sequence"/>
</dbReference>
<proteinExistence type="predicted"/>
<dbReference type="EMBL" id="JAHDVG010000470">
    <property type="protein sequence ID" value="KAH1180395.1"/>
    <property type="molecule type" value="Genomic_DNA"/>
</dbReference>